<name>A0A8S3WPK2_PARAO</name>
<accession>A0A8S3WPK2</accession>
<evidence type="ECO:0000313" key="4">
    <source>
        <dbReference type="Proteomes" id="UP000691718"/>
    </source>
</evidence>
<gene>
    <name evidence="3" type="ORF">PAPOLLO_LOCUS8290</name>
</gene>
<feature type="chain" id="PRO_5035895457" evidence="1">
    <location>
        <begin position="26"/>
        <end position="766"/>
    </location>
</feature>
<dbReference type="Pfam" id="PF21787">
    <property type="entry name" value="TNP-like_RNaseH_N"/>
    <property type="match status" value="1"/>
</dbReference>
<dbReference type="OrthoDB" id="5982876at2759"/>
<evidence type="ECO:0000256" key="1">
    <source>
        <dbReference type="SAM" id="SignalP"/>
    </source>
</evidence>
<feature type="domain" description="Transposable element P transposase-like RNase H" evidence="2">
    <location>
        <begin position="328"/>
        <end position="447"/>
    </location>
</feature>
<keyword evidence="1" id="KW-0732">Signal</keyword>
<protein>
    <submittedName>
        <fullName evidence="3">(apollo) hypothetical protein</fullName>
    </submittedName>
</protein>
<dbReference type="InterPro" id="IPR048365">
    <property type="entry name" value="TNP-like_RNaseH_N"/>
</dbReference>
<dbReference type="EMBL" id="CAJQZP010000585">
    <property type="protein sequence ID" value="CAG4970430.1"/>
    <property type="molecule type" value="Genomic_DNA"/>
</dbReference>
<organism evidence="3 4">
    <name type="scientific">Parnassius apollo</name>
    <name type="common">Apollo butterfly</name>
    <name type="synonym">Papilio apollo</name>
    <dbReference type="NCBI Taxonomy" id="110799"/>
    <lineage>
        <taxon>Eukaryota</taxon>
        <taxon>Metazoa</taxon>
        <taxon>Ecdysozoa</taxon>
        <taxon>Arthropoda</taxon>
        <taxon>Hexapoda</taxon>
        <taxon>Insecta</taxon>
        <taxon>Pterygota</taxon>
        <taxon>Neoptera</taxon>
        <taxon>Endopterygota</taxon>
        <taxon>Lepidoptera</taxon>
        <taxon>Glossata</taxon>
        <taxon>Ditrysia</taxon>
        <taxon>Papilionoidea</taxon>
        <taxon>Papilionidae</taxon>
        <taxon>Parnassiinae</taxon>
        <taxon>Parnassini</taxon>
        <taxon>Parnassius</taxon>
        <taxon>Parnassius</taxon>
    </lineage>
</organism>
<sequence>MAFSLKKTAVTVLTVFAIKRCLVVAVCPVAIPRANWEPSKGSFVCSEHFSDSEVIRCEKVLNPNGSYEVVPLKNPKLVTGAVPHIFPNLPKYLSTKKTSRMDPSKRRQMCEQRREEIDRQTQEKDIIKDFFELKSKVSQDDAIYSGWNLKIFEEKMFFYTLNIDFNNKDSQNVRVLNSICIDSDLSVKLFIGETQLPPNDLKWTLTNSLTLFKWSQLKNLLDRYKDSPFTCTESMFEFNIKKAEEQLETALQFSDEQECKQLDLIKDQLKLCTLKQPRYSVSTVIFAFLIFCISQSCYNLIRRFLFLPHKRYLQYLSSSFNVNPSNLENTNNYLKVMYNKLDSRERVVNLCIDEIYVNSKLEYKCKKVTGYADNDSNELAKTVVCFMVSSTFGRFKEIVRIIPVNSLTGHQLKDYTLEVINFIQLIGFQILCIITDNNRVNQNMYKLIAGDSIQFLNPNYPSKSIYVMYDPVHIFKNIRNNWLNLRSPGKTFMFHDFETGQIKMACFNDIEKLYKDEGERCIKKAYKLNSKTLYPSKLERQNVSLVDNLFHNSTISALKSKTESQSTGQFLEIIRMWWNIVNVKNKIKGLLKRDTSSSFISAPDDENIVHLAKFIEWLDKWLLLNGGSFLSKDTFTALRHSTVALIEVVKTSFRDFNIKYILLGKFQSDCIEKRFGQYRFLSGCNYNVSCTQIIEAEKKIRLRHLMKLEDIGKELKNYKEVTDSSTELLTVPKEFKSILSSNYLEAEICDIDEPSQIYRNNKTYKV</sequence>
<reference evidence="3" key="1">
    <citation type="submission" date="2021-04" db="EMBL/GenBank/DDBJ databases">
        <authorList>
            <person name="Tunstrom K."/>
        </authorList>
    </citation>
    <scope>NUCLEOTIDE SEQUENCE</scope>
</reference>
<evidence type="ECO:0000259" key="2">
    <source>
        <dbReference type="Pfam" id="PF21787"/>
    </source>
</evidence>
<dbReference type="AlphaFoldDB" id="A0A8S3WPK2"/>
<evidence type="ECO:0000313" key="3">
    <source>
        <dbReference type="EMBL" id="CAG4970430.1"/>
    </source>
</evidence>
<proteinExistence type="predicted"/>
<keyword evidence="4" id="KW-1185">Reference proteome</keyword>
<feature type="signal peptide" evidence="1">
    <location>
        <begin position="1"/>
        <end position="25"/>
    </location>
</feature>
<comment type="caution">
    <text evidence="3">The sequence shown here is derived from an EMBL/GenBank/DDBJ whole genome shotgun (WGS) entry which is preliminary data.</text>
</comment>
<dbReference type="Proteomes" id="UP000691718">
    <property type="component" value="Unassembled WGS sequence"/>
</dbReference>